<dbReference type="HOGENOM" id="CLU_3302680_0_0_2"/>
<dbReference type="AlphaFoldDB" id="E0SSG7"/>
<dbReference type="BioCyc" id="IAGG583356:GHAH-605-MONOMER"/>
<keyword evidence="2" id="KW-1185">Reference proteome</keyword>
<dbReference type="KEGG" id="iag:Igag_0605"/>
<protein>
    <submittedName>
        <fullName evidence="1">Uncharacterized protein</fullName>
    </submittedName>
</protein>
<organism evidence="1 2">
    <name type="scientific">Ignisphaera aggregans (strain DSM 17230 / JCM 13409 / AQ1.S1)</name>
    <dbReference type="NCBI Taxonomy" id="583356"/>
    <lineage>
        <taxon>Archaea</taxon>
        <taxon>Thermoproteota</taxon>
        <taxon>Thermoprotei</taxon>
        <taxon>Desulfurococcales</taxon>
        <taxon>Desulfurococcaceae</taxon>
        <taxon>Ignisphaera</taxon>
    </lineage>
</organism>
<gene>
    <name evidence="1" type="ordered locus">Igag_0605</name>
</gene>
<dbReference type="Proteomes" id="UP000001304">
    <property type="component" value="Chromosome"/>
</dbReference>
<name>E0SSG7_IGNAA</name>
<sequence>MLDRIAIAISRYAVKASLFDLKRGLLSEAIGVWISREVL</sequence>
<proteinExistence type="predicted"/>
<accession>E0SSG7</accession>
<reference evidence="1 2" key="1">
    <citation type="journal article" date="2010" name="Stand. Genomic Sci.">
        <title>Complete genome sequence of Ignisphaera aggregans type strain (AQ1.S1).</title>
        <authorList>
            <person name="Goker M."/>
            <person name="Held B."/>
            <person name="Lapidus A."/>
            <person name="Nolan M."/>
            <person name="Spring S."/>
            <person name="Yasawong M."/>
            <person name="Lucas S."/>
            <person name="Glavina Del Rio T."/>
            <person name="Tice H."/>
            <person name="Cheng J.F."/>
            <person name="Goodwin L."/>
            <person name="Tapia R."/>
            <person name="Pitluck S."/>
            <person name="Liolios K."/>
            <person name="Ivanova N."/>
            <person name="Mavromatis K."/>
            <person name="Mikhailova N."/>
            <person name="Pati A."/>
            <person name="Chen A."/>
            <person name="Palaniappan K."/>
            <person name="Brambilla E."/>
            <person name="Land M."/>
            <person name="Hauser L."/>
            <person name="Chang Y.J."/>
            <person name="Jeffries C.D."/>
            <person name="Brettin T."/>
            <person name="Detter J.C."/>
            <person name="Han C."/>
            <person name="Rohde M."/>
            <person name="Sikorski J."/>
            <person name="Woyke T."/>
            <person name="Bristow J."/>
            <person name="Eisen J.A."/>
            <person name="Markowitz V."/>
            <person name="Hugenholtz P."/>
            <person name="Kyrpides N.C."/>
            <person name="Klenk H.P."/>
        </authorList>
    </citation>
    <scope>NUCLEOTIDE SEQUENCE [LARGE SCALE GENOMIC DNA]</scope>
    <source>
        <strain evidence="2">DSM 17230 / JCM 13409 / AQ1.S1</strain>
    </source>
</reference>
<evidence type="ECO:0000313" key="1">
    <source>
        <dbReference type="EMBL" id="ADM27439.1"/>
    </source>
</evidence>
<dbReference type="EMBL" id="CP002098">
    <property type="protein sequence ID" value="ADM27439.1"/>
    <property type="molecule type" value="Genomic_DNA"/>
</dbReference>
<evidence type="ECO:0000313" key="2">
    <source>
        <dbReference type="Proteomes" id="UP000001304"/>
    </source>
</evidence>